<organism evidence="1">
    <name type="scientific">Solanum chacoense</name>
    <name type="common">Chaco potato</name>
    <dbReference type="NCBI Taxonomy" id="4108"/>
    <lineage>
        <taxon>Eukaryota</taxon>
        <taxon>Viridiplantae</taxon>
        <taxon>Streptophyta</taxon>
        <taxon>Embryophyta</taxon>
        <taxon>Tracheophyta</taxon>
        <taxon>Spermatophyta</taxon>
        <taxon>Magnoliopsida</taxon>
        <taxon>eudicotyledons</taxon>
        <taxon>Gunneridae</taxon>
        <taxon>Pentapetalae</taxon>
        <taxon>asterids</taxon>
        <taxon>lamiids</taxon>
        <taxon>Solanales</taxon>
        <taxon>Solanaceae</taxon>
        <taxon>Solanoideae</taxon>
        <taxon>Solaneae</taxon>
        <taxon>Solanum</taxon>
    </lineage>
</organism>
<evidence type="ECO:0000313" key="1">
    <source>
        <dbReference type="EMBL" id="JAP37510.1"/>
    </source>
</evidence>
<name>A0A0V0IZV6_SOLCH</name>
<accession>A0A0V0IZV6</accession>
<sequence>MIILLFSEIESMSLSFSEGRICIGFEASRSCKWTRIIGPITISISWSNILSQFPLTFKICRIAYNPIAILSKIHSAHNGFSPPKPCFLSTSMVKGSLLMSTTPSNL</sequence>
<dbReference type="EMBL" id="GEDG01000875">
    <property type="protein sequence ID" value="JAP37510.1"/>
    <property type="molecule type" value="Transcribed_RNA"/>
</dbReference>
<reference evidence="1" key="1">
    <citation type="submission" date="2015-12" db="EMBL/GenBank/DDBJ databases">
        <title>Gene expression during late stages of embryo sac development: a critical building block for successful pollen-pistil interactions.</title>
        <authorList>
            <person name="Liu Y."/>
            <person name="Joly V."/>
            <person name="Sabar M."/>
            <person name="Matton D.P."/>
        </authorList>
    </citation>
    <scope>NUCLEOTIDE SEQUENCE</scope>
</reference>
<dbReference type="AlphaFoldDB" id="A0A0V0IZV6"/>
<proteinExistence type="predicted"/>
<protein>
    <submittedName>
        <fullName evidence="1">Putative ovule protein</fullName>
    </submittedName>
</protein>